<dbReference type="EMBL" id="BAAFGK010000004">
    <property type="protein sequence ID" value="GAB0057386.1"/>
    <property type="molecule type" value="Genomic_DNA"/>
</dbReference>
<dbReference type="PROSITE" id="PS51669">
    <property type="entry name" value="4FE4S_MOW_BIS_MGD"/>
    <property type="match status" value="1"/>
</dbReference>
<feature type="chain" id="PRO_5046303173" evidence="10">
    <location>
        <begin position="29"/>
        <end position="788"/>
    </location>
</feature>
<evidence type="ECO:0000256" key="3">
    <source>
        <dbReference type="ARBA" id="ARBA00022485"/>
    </source>
</evidence>
<keyword evidence="13" id="KW-1185">Reference proteome</keyword>
<dbReference type="SUPFAM" id="SSF53706">
    <property type="entry name" value="Formate dehydrogenase/DMSO reductase, domains 1-3"/>
    <property type="match status" value="1"/>
</dbReference>
<keyword evidence="7 12" id="KW-0560">Oxidoreductase</keyword>
<dbReference type="SUPFAM" id="SSF50692">
    <property type="entry name" value="ADC-like"/>
    <property type="match status" value="1"/>
</dbReference>
<dbReference type="Proteomes" id="UP001628193">
    <property type="component" value="Unassembled WGS sequence"/>
</dbReference>
<organism evidence="12 13">
    <name type="scientific">Candidatus Magnetaquiglobus chichijimensis</name>
    <dbReference type="NCBI Taxonomy" id="3141448"/>
    <lineage>
        <taxon>Bacteria</taxon>
        <taxon>Pseudomonadati</taxon>
        <taxon>Pseudomonadota</taxon>
        <taxon>Magnetococcia</taxon>
        <taxon>Magnetococcales</taxon>
        <taxon>Candidatus Magnetaquicoccaceae</taxon>
        <taxon>Candidatus Magnetaquiglobus</taxon>
    </lineage>
</organism>
<comment type="similarity">
    <text evidence="2">Belongs to the prokaryotic molybdopterin-containing oxidoreductase family.</text>
</comment>
<evidence type="ECO:0000256" key="7">
    <source>
        <dbReference type="ARBA" id="ARBA00023002"/>
    </source>
</evidence>
<accession>A0ABQ0C926</accession>
<evidence type="ECO:0000256" key="6">
    <source>
        <dbReference type="ARBA" id="ARBA00022729"/>
    </source>
</evidence>
<reference evidence="12 13" key="1">
    <citation type="submission" date="2024-05" db="EMBL/GenBank/DDBJ databases">
        <authorList>
            <consortium name="Candidatus Magnetaquicoccaceae bacterium FCR-1 genome sequencing consortium"/>
            <person name="Shimoshige H."/>
            <person name="Shimamura S."/>
            <person name="Taoka A."/>
            <person name="Kobayashi H."/>
            <person name="Maekawa T."/>
        </authorList>
    </citation>
    <scope>NUCLEOTIDE SEQUENCE [LARGE SCALE GENOMIC DNA]</scope>
    <source>
        <strain evidence="12 13">FCR-1</strain>
    </source>
</reference>
<protein>
    <submittedName>
        <fullName evidence="12">Thiosulfate reductase/polysulfide reductase</fullName>
        <ecNumber evidence="12">1.8.5.5</ecNumber>
    </submittedName>
</protein>
<evidence type="ECO:0000259" key="11">
    <source>
        <dbReference type="PROSITE" id="PS51669"/>
    </source>
</evidence>
<dbReference type="InterPro" id="IPR006963">
    <property type="entry name" value="Mopterin_OxRdtase_4Fe-4S_dom"/>
</dbReference>
<dbReference type="Gene3D" id="2.20.25.90">
    <property type="entry name" value="ADC-like domains"/>
    <property type="match status" value="1"/>
</dbReference>
<evidence type="ECO:0000256" key="1">
    <source>
        <dbReference type="ARBA" id="ARBA00001942"/>
    </source>
</evidence>
<dbReference type="Gene3D" id="3.30.2070.10">
    <property type="entry name" value="Formate dehydrogenase/DMSO reductase"/>
    <property type="match status" value="1"/>
</dbReference>
<evidence type="ECO:0000313" key="12">
    <source>
        <dbReference type="EMBL" id="GAB0057386.1"/>
    </source>
</evidence>
<comment type="cofactor">
    <cofactor evidence="1">
        <name>Mo-bis(molybdopterin guanine dinucleotide)</name>
        <dbReference type="ChEBI" id="CHEBI:60539"/>
    </cofactor>
</comment>
<dbReference type="PROSITE" id="PS51318">
    <property type="entry name" value="TAT"/>
    <property type="match status" value="1"/>
</dbReference>
<evidence type="ECO:0000256" key="8">
    <source>
        <dbReference type="ARBA" id="ARBA00023004"/>
    </source>
</evidence>
<dbReference type="SMART" id="SM00926">
    <property type="entry name" value="Molybdop_Fe4S4"/>
    <property type="match status" value="1"/>
</dbReference>
<proteinExistence type="inferred from homology"/>
<dbReference type="InterPro" id="IPR006656">
    <property type="entry name" value="Mopterin_OxRdtase"/>
</dbReference>
<reference evidence="12 13" key="2">
    <citation type="submission" date="2024-09" db="EMBL/GenBank/DDBJ databases">
        <title>Draft genome sequence of Candidatus Magnetaquicoccaceae bacterium FCR-1.</title>
        <authorList>
            <person name="Shimoshige H."/>
            <person name="Shimamura S."/>
            <person name="Taoka A."/>
            <person name="Kobayashi H."/>
            <person name="Maekawa T."/>
        </authorList>
    </citation>
    <scope>NUCLEOTIDE SEQUENCE [LARGE SCALE GENOMIC DNA]</scope>
    <source>
        <strain evidence="12 13">FCR-1</strain>
    </source>
</reference>
<dbReference type="GO" id="GO:0016491">
    <property type="term" value="F:oxidoreductase activity"/>
    <property type="evidence" value="ECO:0007669"/>
    <property type="project" value="UniProtKB-KW"/>
</dbReference>
<keyword evidence="5" id="KW-0479">Metal-binding</keyword>
<keyword evidence="3" id="KW-0004">4Fe-4S</keyword>
<evidence type="ECO:0000313" key="13">
    <source>
        <dbReference type="Proteomes" id="UP001628193"/>
    </source>
</evidence>
<evidence type="ECO:0000256" key="4">
    <source>
        <dbReference type="ARBA" id="ARBA00022505"/>
    </source>
</evidence>
<dbReference type="Gene3D" id="2.40.40.20">
    <property type="match status" value="1"/>
</dbReference>
<evidence type="ECO:0000256" key="9">
    <source>
        <dbReference type="ARBA" id="ARBA00023014"/>
    </source>
</evidence>
<evidence type="ECO:0000256" key="5">
    <source>
        <dbReference type="ARBA" id="ARBA00022723"/>
    </source>
</evidence>
<dbReference type="Pfam" id="PF01568">
    <property type="entry name" value="Molydop_binding"/>
    <property type="match status" value="1"/>
</dbReference>
<feature type="domain" description="4Fe-4S Mo/W bis-MGD-type" evidence="11">
    <location>
        <begin position="47"/>
        <end position="103"/>
    </location>
</feature>
<dbReference type="Gene3D" id="3.40.228.10">
    <property type="entry name" value="Dimethylsulfoxide Reductase, domain 2"/>
    <property type="match status" value="1"/>
</dbReference>
<dbReference type="Pfam" id="PF00384">
    <property type="entry name" value="Molybdopterin"/>
    <property type="match status" value="1"/>
</dbReference>
<evidence type="ECO:0000256" key="10">
    <source>
        <dbReference type="SAM" id="SignalP"/>
    </source>
</evidence>
<dbReference type="Gene3D" id="3.40.50.740">
    <property type="match status" value="1"/>
</dbReference>
<gene>
    <name evidence="12" type="ORF">SIID45300_01713</name>
</gene>
<dbReference type="PANTHER" id="PTHR43742:SF9">
    <property type="entry name" value="TETRATHIONATE REDUCTASE SUBUNIT A"/>
    <property type="match status" value="1"/>
</dbReference>
<dbReference type="InterPro" id="IPR006311">
    <property type="entry name" value="TAT_signal"/>
</dbReference>
<evidence type="ECO:0000256" key="2">
    <source>
        <dbReference type="ARBA" id="ARBA00010312"/>
    </source>
</evidence>
<comment type="caution">
    <text evidence="12">The sequence shown here is derived from an EMBL/GenBank/DDBJ whole genome shotgun (WGS) entry which is preliminary data.</text>
</comment>
<dbReference type="EC" id="1.8.5.5" evidence="12"/>
<dbReference type="PANTHER" id="PTHR43742">
    <property type="entry name" value="TRIMETHYLAMINE-N-OXIDE REDUCTASE"/>
    <property type="match status" value="1"/>
</dbReference>
<dbReference type="InterPro" id="IPR009010">
    <property type="entry name" value="Asp_de-COase-like_dom_sf"/>
</dbReference>
<dbReference type="InterPro" id="IPR006657">
    <property type="entry name" value="MoPterin_dinucl-bd_dom"/>
</dbReference>
<name>A0ABQ0C926_9PROT</name>
<keyword evidence="9" id="KW-0411">Iron-sulfur</keyword>
<dbReference type="InterPro" id="IPR050612">
    <property type="entry name" value="Prok_Mopterin_Oxidored"/>
</dbReference>
<sequence length="788" mass="86021">MPEIRRREFLVASGTLLASAALPAPANAMELELGGKSYHQLRTFHPRVRSHYACTLCPYCDGGFTYAENGHIQKAEGNPDHVATRGKFCAKGLASFLSACDPDRITMPLKRVGPRGSGNWREIGWDEAIAEVAGKVAEALSQPDTIVVNEGDSRDGAAARFLATVGSSSLFRSCAPGLGGAARQEGLRRMVGVSYLLPDLEHARYVLNFGCNILETALPLAQRLTDGLVNNRLKLVTFDVRMSNTAGRSHEWIPVFPGTDGFVALAMCRHILEKGLADGDFIRNWTNTTPEELLVALAPYTTQKAAEISGVPEKSIKRLAVEFAKNKPGAVVTMNGVSRRDNGIDAEQACTLLAVITGNIDNEGGLCLPRQFQVGVPQPAPKPVEGGEKLRLNHTLPFEILDKSRVVKVLFNHLSNPVYSAPAASIWREALKNESLVPLVVDFSPFMSETAEWADLILPDVVGVERHDLVSAPTALWPWVSISQPSVKPVGSARDVRETFKKIVEVIDADGQKGMKPLWAFTSARQWVEQASAATPGLEGNYKKLQNKGFWPDHGKIDPADRKIVKDGEALPVAYHTFQKTGFATPSGKIEVVVPDLKPNPRHARLEKGQFVLATYKVAYHALSMTTNLKYLAEIHHANPLWINKAQARELEIADGDLVRVTSEVGYLVTKAFVTNGVHPKVVGISTSVGRTSYGRVAKADPFGKVPDYARKELVDEDIDDNIWWRDRGVSPNEILPLAVSARHGEQAWNDTVVTVTPADPGDVYGTVHVDNARHLAIFKQMTGHRAG</sequence>
<keyword evidence="6 10" id="KW-0732">Signal</keyword>
<feature type="signal peptide" evidence="10">
    <location>
        <begin position="1"/>
        <end position="28"/>
    </location>
</feature>
<keyword evidence="4" id="KW-0500">Molybdenum</keyword>
<dbReference type="RefSeq" id="WP_420905077.1">
    <property type="nucleotide sequence ID" value="NZ_BAAFGK010000004.1"/>
</dbReference>
<keyword evidence="8" id="KW-0408">Iron</keyword>